<feature type="region of interest" description="Disordered" evidence="1">
    <location>
        <begin position="1"/>
        <end position="25"/>
    </location>
</feature>
<feature type="compositionally biased region" description="Basic and acidic residues" evidence="1">
    <location>
        <begin position="576"/>
        <end position="586"/>
    </location>
</feature>
<evidence type="ECO:0000256" key="1">
    <source>
        <dbReference type="SAM" id="MobiDB-lite"/>
    </source>
</evidence>
<feature type="region of interest" description="Disordered" evidence="1">
    <location>
        <begin position="213"/>
        <end position="274"/>
    </location>
</feature>
<name>A0ABR4C8H6_9HELO</name>
<evidence type="ECO:0000313" key="2">
    <source>
        <dbReference type="EMBL" id="KAL2066040.1"/>
    </source>
</evidence>
<sequence>MEQIKDEGCDDNETKPVTDSNDTEVASEVDFNEILGRVARQTEMLQEMYWSQLQRSSQNETSDQGAQIPGAFMASLTPNDQFQQSMTMMNHPQMMAPQGNQGSYGPNPYMPLFNRSTPFGGPPAQTHMWQYHGPMQSQPSHMIQGMPLSAPNMGYFQQAPIWEAQQGGGTWGRGQGQGRGRGITRGVAPPLGGQPLFRGQLGQQIDQAAPIVSTQTRGQGGRGVMRGSVPPARGQLSNRGQPALRGDSLQRGQSRQSGSQRHSPGHFRVAPRSLSHPDDPCCQCGSNSHQLKHHPNPNTPRGYLQGCPHCNRLDHTLAMCPYHDDFKENEWYYLRECRTGLCPVEDFRDFRAIHRISPNNEIEYSLEMHLPLTPEFALASQYPDEFSFQHPLEGGQLDLQEDPFWTSANPLIPLANLGHFGVANAPARNGVRRYWEMFRGTRHDEFLRLISARIRRPDNNEASTAPLEDLPAEVANFDSTNASVARLSRSIPYRNLPSISAISPSQHQSSRSSSGTKRQPSSSTDPSSQNIGGNESYQASSIKREHKRSSDTNASESNTSTPSTKAFLDGSLVKPYKQENTKDQRNHSSTPVSRKRARERSSSIHSAGSDDSVWSTTALAGGSPGRNRNSKKARYDDVTDASSGHTPARPGSRPIRNSRMTIEDVNGSSQDFSKDGVEAYGGRELSLLTPHMYWKGSFCLACEWDTPLGDLPAAKNYIFLYWSGVCHFVKNLVMYYTSFLVEAV</sequence>
<feature type="compositionally biased region" description="Low complexity" evidence="1">
    <location>
        <begin position="245"/>
        <end position="262"/>
    </location>
</feature>
<feature type="compositionally biased region" description="Polar residues" evidence="1">
    <location>
        <begin position="524"/>
        <end position="541"/>
    </location>
</feature>
<gene>
    <name evidence="2" type="ORF">VTL71DRAFT_2111</name>
</gene>
<protein>
    <submittedName>
        <fullName evidence="2">Uncharacterized protein</fullName>
    </submittedName>
</protein>
<accession>A0ABR4C8H6</accession>
<comment type="caution">
    <text evidence="2">The sequence shown here is derived from an EMBL/GenBank/DDBJ whole genome shotgun (WGS) entry which is preliminary data.</text>
</comment>
<feature type="compositionally biased region" description="Gly residues" evidence="1">
    <location>
        <begin position="167"/>
        <end position="183"/>
    </location>
</feature>
<evidence type="ECO:0000313" key="3">
    <source>
        <dbReference type="Proteomes" id="UP001595075"/>
    </source>
</evidence>
<dbReference type="Proteomes" id="UP001595075">
    <property type="component" value="Unassembled WGS sequence"/>
</dbReference>
<feature type="compositionally biased region" description="Basic and acidic residues" evidence="1">
    <location>
        <begin position="1"/>
        <end position="16"/>
    </location>
</feature>
<proteinExistence type="predicted"/>
<feature type="compositionally biased region" description="Low complexity" evidence="1">
    <location>
        <begin position="603"/>
        <end position="612"/>
    </location>
</feature>
<feature type="compositionally biased region" description="Polar residues" evidence="1">
    <location>
        <begin position="551"/>
        <end position="564"/>
    </location>
</feature>
<keyword evidence="3" id="KW-1185">Reference proteome</keyword>
<organism evidence="2 3">
    <name type="scientific">Oculimacula yallundae</name>
    <dbReference type="NCBI Taxonomy" id="86028"/>
    <lineage>
        <taxon>Eukaryota</taxon>
        <taxon>Fungi</taxon>
        <taxon>Dikarya</taxon>
        <taxon>Ascomycota</taxon>
        <taxon>Pezizomycotina</taxon>
        <taxon>Leotiomycetes</taxon>
        <taxon>Helotiales</taxon>
        <taxon>Ploettnerulaceae</taxon>
        <taxon>Oculimacula</taxon>
    </lineage>
</organism>
<feature type="region of interest" description="Disordered" evidence="1">
    <location>
        <begin position="167"/>
        <end position="198"/>
    </location>
</feature>
<feature type="compositionally biased region" description="Low complexity" evidence="1">
    <location>
        <begin position="498"/>
        <end position="523"/>
    </location>
</feature>
<reference evidence="2 3" key="1">
    <citation type="journal article" date="2024" name="Commun. Biol.">
        <title>Comparative genomic analysis of thermophilic fungi reveals convergent evolutionary adaptations and gene losses.</title>
        <authorList>
            <person name="Steindorff A.S."/>
            <person name="Aguilar-Pontes M.V."/>
            <person name="Robinson A.J."/>
            <person name="Andreopoulos B."/>
            <person name="LaButti K."/>
            <person name="Kuo A."/>
            <person name="Mondo S."/>
            <person name="Riley R."/>
            <person name="Otillar R."/>
            <person name="Haridas S."/>
            <person name="Lipzen A."/>
            <person name="Grimwood J."/>
            <person name="Schmutz J."/>
            <person name="Clum A."/>
            <person name="Reid I.D."/>
            <person name="Moisan M.C."/>
            <person name="Butler G."/>
            <person name="Nguyen T.T.M."/>
            <person name="Dewar K."/>
            <person name="Conant G."/>
            <person name="Drula E."/>
            <person name="Henrissat B."/>
            <person name="Hansel C."/>
            <person name="Singer S."/>
            <person name="Hutchinson M.I."/>
            <person name="de Vries R.P."/>
            <person name="Natvig D.O."/>
            <person name="Powell A.J."/>
            <person name="Tsang A."/>
            <person name="Grigoriev I.V."/>
        </authorList>
    </citation>
    <scope>NUCLEOTIDE SEQUENCE [LARGE SCALE GENOMIC DNA]</scope>
    <source>
        <strain evidence="2 3">CBS 494.80</strain>
    </source>
</reference>
<dbReference type="EMBL" id="JAZHXI010000011">
    <property type="protein sequence ID" value="KAL2066040.1"/>
    <property type="molecule type" value="Genomic_DNA"/>
</dbReference>
<feature type="region of interest" description="Disordered" evidence="1">
    <location>
        <begin position="498"/>
        <end position="659"/>
    </location>
</feature>